<dbReference type="PANTHER" id="PTHR24320">
    <property type="entry name" value="RETINOL DEHYDROGENASE"/>
    <property type="match status" value="1"/>
</dbReference>
<dbReference type="EMBL" id="CP042383">
    <property type="protein sequence ID" value="QEA42564.1"/>
    <property type="molecule type" value="Genomic_DNA"/>
</dbReference>
<dbReference type="RefSeq" id="WP_147651787.1">
    <property type="nucleotide sequence ID" value="NZ_CP042383.1"/>
</dbReference>
<dbReference type="AlphaFoldDB" id="A0A5B8T2E3"/>
<evidence type="ECO:0000256" key="1">
    <source>
        <dbReference type="ARBA" id="ARBA00006484"/>
    </source>
</evidence>
<evidence type="ECO:0000313" key="3">
    <source>
        <dbReference type="EMBL" id="QEA42564.1"/>
    </source>
</evidence>
<dbReference type="PANTHER" id="PTHR24320:SF152">
    <property type="entry name" value="SHORT-CHAIN DEHYDROGENASE_REDUCTASE FAMILY PROTEIN"/>
    <property type="match status" value="1"/>
</dbReference>
<sequence length="250" mass="27565">MKNIVITGGGSGVGFAIARDLSINNQVILVGRNEHKLQLAQTSLGNNVKYVAGDLSINSERQKVVEFILKNTERIDVLIHSAGIYPTNSQDNIINNLLAHYYLTIALLKVLRGSRVLIVTGNPQAIALAPICEQQFNALMRATWAITHKMLLVQVLVDQLAAQKTTINSFFPGDVKSNLMAYTKSLTNTSVPVGSLLALNEKFENVTGAFFDEIGNKVPQNTDKYNKNNAKRVLSPYIRELGYSSLHRLQ</sequence>
<evidence type="ECO:0000313" key="4">
    <source>
        <dbReference type="Proteomes" id="UP000321296"/>
    </source>
</evidence>
<dbReference type="InterPro" id="IPR036291">
    <property type="entry name" value="NAD(P)-bd_dom_sf"/>
</dbReference>
<dbReference type="SUPFAM" id="SSF51735">
    <property type="entry name" value="NAD(P)-binding Rossmann-fold domains"/>
    <property type="match status" value="1"/>
</dbReference>
<name>A0A5B8T2E3_LEUPS</name>
<dbReference type="GO" id="GO:0016491">
    <property type="term" value="F:oxidoreductase activity"/>
    <property type="evidence" value="ECO:0007669"/>
    <property type="project" value="UniProtKB-KW"/>
</dbReference>
<dbReference type="PRINTS" id="PR00081">
    <property type="entry name" value="GDHRDH"/>
</dbReference>
<accession>A0A5B8T2E3</accession>
<reference evidence="3 4" key="1">
    <citation type="submission" date="2019-06" db="EMBL/GenBank/DDBJ databases">
        <title>Genome analyses of bacteria isolated from kimchi.</title>
        <authorList>
            <person name="Lee S."/>
            <person name="Ahn S."/>
            <person name="Roh S."/>
        </authorList>
    </citation>
    <scope>NUCLEOTIDE SEQUENCE [LARGE SCALE GENOMIC DNA]</scope>
    <source>
        <strain evidence="3 4">CBA3630</strain>
    </source>
</reference>
<proteinExistence type="inferred from homology"/>
<dbReference type="KEGG" id="lpse:FGL85_08685"/>
<dbReference type="Pfam" id="PF00106">
    <property type="entry name" value="adh_short"/>
    <property type="match status" value="1"/>
</dbReference>
<dbReference type="InterPro" id="IPR002347">
    <property type="entry name" value="SDR_fam"/>
</dbReference>
<dbReference type="Proteomes" id="UP000321296">
    <property type="component" value="Chromosome"/>
</dbReference>
<organism evidence="3 4">
    <name type="scientific">Leuconostoc pseudomesenteroides</name>
    <dbReference type="NCBI Taxonomy" id="33968"/>
    <lineage>
        <taxon>Bacteria</taxon>
        <taxon>Bacillati</taxon>
        <taxon>Bacillota</taxon>
        <taxon>Bacilli</taxon>
        <taxon>Lactobacillales</taxon>
        <taxon>Lactobacillaceae</taxon>
        <taxon>Leuconostoc</taxon>
    </lineage>
</organism>
<evidence type="ECO:0000256" key="2">
    <source>
        <dbReference type="ARBA" id="ARBA00023002"/>
    </source>
</evidence>
<gene>
    <name evidence="3" type="ORF">FGL85_08685</name>
</gene>
<dbReference type="Gene3D" id="3.40.50.720">
    <property type="entry name" value="NAD(P)-binding Rossmann-like Domain"/>
    <property type="match status" value="1"/>
</dbReference>
<keyword evidence="2" id="KW-0560">Oxidoreductase</keyword>
<comment type="similarity">
    <text evidence="1">Belongs to the short-chain dehydrogenases/reductases (SDR) family.</text>
</comment>
<protein>
    <submittedName>
        <fullName evidence="3">SDR family NAD(P)-dependent oxidoreductase</fullName>
    </submittedName>
</protein>